<dbReference type="AlphaFoldDB" id="A0A8J4WHB6"/>
<dbReference type="EC" id="3.1.3.16" evidence="10"/>
<keyword evidence="5 10" id="KW-0378">Hydrolase</keyword>
<feature type="region of interest" description="Disordered" evidence="12">
    <location>
        <begin position="14"/>
        <end position="34"/>
    </location>
</feature>
<dbReference type="OrthoDB" id="442428at2759"/>
<evidence type="ECO:0000256" key="9">
    <source>
        <dbReference type="ARBA" id="ARBA00048336"/>
    </source>
</evidence>
<dbReference type="CDD" id="cd00051">
    <property type="entry name" value="EFh"/>
    <property type="match status" value="1"/>
</dbReference>
<gene>
    <name evidence="14" type="ORF">PHET_04720</name>
</gene>
<evidence type="ECO:0000313" key="15">
    <source>
        <dbReference type="Proteomes" id="UP000748531"/>
    </source>
</evidence>
<comment type="similarity">
    <text evidence="2 10 11">Belongs to the PPP phosphatase family.</text>
</comment>
<dbReference type="GO" id="GO:0030145">
    <property type="term" value="F:manganese ion binding"/>
    <property type="evidence" value="ECO:0007669"/>
    <property type="project" value="UniProtKB-UniRule"/>
</dbReference>
<evidence type="ECO:0000256" key="2">
    <source>
        <dbReference type="ARBA" id="ARBA00008294"/>
    </source>
</evidence>
<dbReference type="Gene3D" id="1.10.238.10">
    <property type="entry name" value="EF-hand"/>
    <property type="match status" value="1"/>
</dbReference>
<evidence type="ECO:0000259" key="13">
    <source>
        <dbReference type="PROSITE" id="PS50222"/>
    </source>
</evidence>
<comment type="cofactor">
    <cofactor evidence="1">
        <name>Mn(2+)</name>
        <dbReference type="ChEBI" id="CHEBI:29035"/>
    </cofactor>
</comment>
<evidence type="ECO:0000256" key="11">
    <source>
        <dbReference type="RuleBase" id="RU004273"/>
    </source>
</evidence>
<dbReference type="Pfam" id="PF13499">
    <property type="entry name" value="EF-hand_7"/>
    <property type="match status" value="1"/>
</dbReference>
<dbReference type="InterPro" id="IPR006186">
    <property type="entry name" value="Ser/Thr-sp_prot-phosphatase"/>
</dbReference>
<organism evidence="14 15">
    <name type="scientific">Paragonimus heterotremus</name>
    <dbReference type="NCBI Taxonomy" id="100268"/>
    <lineage>
        <taxon>Eukaryota</taxon>
        <taxon>Metazoa</taxon>
        <taxon>Spiralia</taxon>
        <taxon>Lophotrochozoa</taxon>
        <taxon>Platyhelminthes</taxon>
        <taxon>Trematoda</taxon>
        <taxon>Digenea</taxon>
        <taxon>Plagiorchiida</taxon>
        <taxon>Troglotremata</taxon>
        <taxon>Troglotrematidae</taxon>
        <taxon>Paragonimus</taxon>
    </lineage>
</organism>
<accession>A0A8J4WHB6</accession>
<evidence type="ECO:0000313" key="14">
    <source>
        <dbReference type="EMBL" id="KAF5401963.1"/>
    </source>
</evidence>
<dbReference type="GO" id="GO:0050906">
    <property type="term" value="P:detection of stimulus involved in sensory perception"/>
    <property type="evidence" value="ECO:0007669"/>
    <property type="project" value="UniProtKB-UniRule"/>
</dbReference>
<dbReference type="GO" id="GO:0005509">
    <property type="term" value="F:calcium ion binding"/>
    <property type="evidence" value="ECO:0007669"/>
    <property type="project" value="UniProtKB-UniRule"/>
</dbReference>
<dbReference type="PROSITE" id="PS00018">
    <property type="entry name" value="EF_HAND_1"/>
    <property type="match status" value="2"/>
</dbReference>
<dbReference type="GO" id="GO:0005506">
    <property type="term" value="F:iron ion binding"/>
    <property type="evidence" value="ECO:0007669"/>
    <property type="project" value="UniProtKB-UniRule"/>
</dbReference>
<evidence type="ECO:0000256" key="12">
    <source>
        <dbReference type="SAM" id="MobiDB-lite"/>
    </source>
</evidence>
<dbReference type="SUPFAM" id="SSF56300">
    <property type="entry name" value="Metallo-dependent phosphatases"/>
    <property type="match status" value="1"/>
</dbReference>
<comment type="catalytic activity">
    <reaction evidence="9 10 11">
        <text>O-phospho-L-threonyl-[protein] + H2O = L-threonyl-[protein] + phosphate</text>
        <dbReference type="Rhea" id="RHEA:47004"/>
        <dbReference type="Rhea" id="RHEA-COMP:11060"/>
        <dbReference type="Rhea" id="RHEA-COMP:11605"/>
        <dbReference type="ChEBI" id="CHEBI:15377"/>
        <dbReference type="ChEBI" id="CHEBI:30013"/>
        <dbReference type="ChEBI" id="CHEBI:43474"/>
        <dbReference type="ChEBI" id="CHEBI:61977"/>
        <dbReference type="EC" id="3.1.3.16"/>
    </reaction>
</comment>
<dbReference type="InterPro" id="IPR018247">
    <property type="entry name" value="EF_Hand_1_Ca_BS"/>
</dbReference>
<dbReference type="EMBL" id="LUCH01002119">
    <property type="protein sequence ID" value="KAF5401963.1"/>
    <property type="molecule type" value="Genomic_DNA"/>
</dbReference>
<evidence type="ECO:0000256" key="1">
    <source>
        <dbReference type="ARBA" id="ARBA00001936"/>
    </source>
</evidence>
<dbReference type="InterPro" id="IPR029052">
    <property type="entry name" value="Metallo-depent_PP-like"/>
</dbReference>
<dbReference type="PROSITE" id="PS50222">
    <property type="entry name" value="EF_HAND_2"/>
    <property type="match status" value="2"/>
</dbReference>
<sequence>MGCVHSVDVYDSRKSLQNARPSPEPMKHPENDELAGPVCSIGSALLIQRWYRRCTARLEMRRRCAWMIYQSLEYAGEQNHVKLHNLYHDLISNADASNATLMDSSTTDGKGDSFTFKQTHINGHKNGPVRGGKGDIWQGNWVPHVPRNYTGPVLTFPLDLGQVVTVMNALADNQRLHVYYVFQILSEAKTLLAARPNIQRASTSISRQITVVGDLHGQYADLRNIIRKNGMPDVRNPYIFNGDFVDRGRYSVETLLVILMLTLLRPTAVFINRGNHEDHLVNCQYGFIKEIQKKYKSIAGPLVKCFSNLYRYMPLATVIDDNIFVCHGGVSEQTDMKILETLNRSSFFTFIKPTDKHVPNADDKKQLQDLLWSDPCPQSGSHKNEHRGMGCSFGPDVSEALLTKNNWYLLIRSHECKPEGFEWTHDRRVLTVFSASNYYTEGSNRGAYAKIEAGGNVIPIQFTVQGGKRTAAQRRHSQCDLIRSAEESALTDLKMKISAHETELKEKFHAADPNRTGIIALATWSEIMDKVLELKLPWRTLQPRLAVSRANYMVEYETTFLQLQVSHDLASAPVSVTEELYKNRDTLEGIFRAMDTDNSGHISLEEFKNACMCLPNRSNLDDESITDLAKSIDINKDGQIDFNEFIEAFRLVEMEVEREEQGNDG</sequence>
<keyword evidence="7 10" id="KW-0464">Manganese</keyword>
<comment type="caution">
    <text evidence="14">The sequence shown here is derived from an EMBL/GenBank/DDBJ whole genome shotgun (WGS) entry which is preliminary data.</text>
</comment>
<dbReference type="PROSITE" id="PS00125">
    <property type="entry name" value="SER_THR_PHOSPHATASE"/>
    <property type="match status" value="1"/>
</dbReference>
<proteinExistence type="inferred from homology"/>
<evidence type="ECO:0000256" key="5">
    <source>
        <dbReference type="ARBA" id="ARBA00022801"/>
    </source>
</evidence>
<keyword evidence="4" id="KW-0677">Repeat</keyword>
<dbReference type="Gene3D" id="3.60.21.10">
    <property type="match status" value="1"/>
</dbReference>
<dbReference type="GO" id="GO:0004722">
    <property type="term" value="F:protein serine/threonine phosphatase activity"/>
    <property type="evidence" value="ECO:0007669"/>
    <property type="project" value="UniProtKB-EC"/>
</dbReference>
<dbReference type="SMART" id="SM00156">
    <property type="entry name" value="PP2Ac"/>
    <property type="match status" value="1"/>
</dbReference>
<dbReference type="Proteomes" id="UP000748531">
    <property type="component" value="Unassembled WGS sequence"/>
</dbReference>
<evidence type="ECO:0000256" key="8">
    <source>
        <dbReference type="ARBA" id="ARBA00047761"/>
    </source>
</evidence>
<dbReference type="InterPro" id="IPR004843">
    <property type="entry name" value="Calcineurin-like_PHP"/>
</dbReference>
<feature type="domain" description="EF-hand" evidence="13">
    <location>
        <begin position="620"/>
        <end position="655"/>
    </location>
</feature>
<dbReference type="PANTHER" id="PTHR45668">
    <property type="entry name" value="SERINE/THREONINE-PROTEIN PHOSPHATASE 5-RELATED"/>
    <property type="match status" value="1"/>
</dbReference>
<keyword evidence="6" id="KW-0106">Calcium</keyword>
<keyword evidence="15" id="KW-1185">Reference proteome</keyword>
<dbReference type="PANTHER" id="PTHR45668:SF3">
    <property type="entry name" value="SERINE_THREONINE-PROTEIN PHOSPHATASE RDGC"/>
    <property type="match status" value="1"/>
</dbReference>
<evidence type="ECO:0000256" key="3">
    <source>
        <dbReference type="ARBA" id="ARBA00022723"/>
    </source>
</evidence>
<dbReference type="SMART" id="SM00054">
    <property type="entry name" value="EFh"/>
    <property type="match status" value="3"/>
</dbReference>
<dbReference type="Pfam" id="PF00149">
    <property type="entry name" value="Metallophos"/>
    <property type="match status" value="1"/>
</dbReference>
<reference evidence="14" key="1">
    <citation type="submission" date="2019-05" db="EMBL/GenBank/DDBJ databases">
        <title>Annotation for the trematode Paragonimus heterotremus.</title>
        <authorList>
            <person name="Choi Y.-J."/>
        </authorList>
    </citation>
    <scope>NUCLEOTIDE SEQUENCE</scope>
    <source>
        <strain evidence="14">LC</strain>
    </source>
</reference>
<dbReference type="SUPFAM" id="SSF47473">
    <property type="entry name" value="EF-hand"/>
    <property type="match status" value="1"/>
</dbReference>
<dbReference type="InterPro" id="IPR011992">
    <property type="entry name" value="EF-hand-dom_pair"/>
</dbReference>
<evidence type="ECO:0000256" key="4">
    <source>
        <dbReference type="ARBA" id="ARBA00022737"/>
    </source>
</evidence>
<protein>
    <recommendedName>
        <fullName evidence="10">Serine/threonine-protein phosphatase with EF-hands</fullName>
        <ecNumber evidence="10">3.1.3.16</ecNumber>
    </recommendedName>
</protein>
<dbReference type="InterPro" id="IPR002048">
    <property type="entry name" value="EF_hand_dom"/>
</dbReference>
<dbReference type="InterPro" id="IPR012008">
    <property type="entry name" value="Ser/Thr-Pase_EF-hand_contain"/>
</dbReference>
<comment type="catalytic activity">
    <reaction evidence="8">
        <text>O-phospho-L-seryl-[protein] + H2O = L-seryl-[protein] + phosphate</text>
        <dbReference type="Rhea" id="RHEA:20629"/>
        <dbReference type="Rhea" id="RHEA-COMP:9863"/>
        <dbReference type="Rhea" id="RHEA-COMP:11604"/>
        <dbReference type="ChEBI" id="CHEBI:15377"/>
        <dbReference type="ChEBI" id="CHEBI:29999"/>
        <dbReference type="ChEBI" id="CHEBI:43474"/>
        <dbReference type="ChEBI" id="CHEBI:83421"/>
        <dbReference type="EC" id="3.1.3.16"/>
    </reaction>
</comment>
<dbReference type="PRINTS" id="PR00114">
    <property type="entry name" value="STPHPHTASE"/>
</dbReference>
<evidence type="ECO:0000256" key="7">
    <source>
        <dbReference type="ARBA" id="ARBA00023211"/>
    </source>
</evidence>
<evidence type="ECO:0000256" key="6">
    <source>
        <dbReference type="ARBA" id="ARBA00022837"/>
    </source>
</evidence>
<feature type="domain" description="EF-hand" evidence="13">
    <location>
        <begin position="582"/>
        <end position="617"/>
    </location>
</feature>
<dbReference type="PIRSF" id="PIRSF000912">
    <property type="entry name" value="PPEF"/>
    <property type="match status" value="1"/>
</dbReference>
<keyword evidence="3 10" id="KW-0479">Metal-binding</keyword>
<name>A0A8J4WHB6_9TREM</name>
<dbReference type="InterPro" id="IPR051134">
    <property type="entry name" value="PPP_phosphatase"/>
</dbReference>
<evidence type="ECO:0000256" key="10">
    <source>
        <dbReference type="PIRNR" id="PIRNR000912"/>
    </source>
</evidence>